<dbReference type="SFLD" id="SFLDS00003">
    <property type="entry name" value="Haloacid_Dehalogenase"/>
    <property type="match status" value="1"/>
</dbReference>
<dbReference type="InterPro" id="IPR023214">
    <property type="entry name" value="HAD_sf"/>
</dbReference>
<accession>A0A382EXG7</accession>
<dbReference type="Gene3D" id="3.40.50.1000">
    <property type="entry name" value="HAD superfamily/HAD-like"/>
    <property type="match status" value="1"/>
</dbReference>
<organism evidence="1">
    <name type="scientific">marine metagenome</name>
    <dbReference type="NCBI Taxonomy" id="408172"/>
    <lineage>
        <taxon>unclassified sequences</taxon>
        <taxon>metagenomes</taxon>
        <taxon>ecological metagenomes</taxon>
    </lineage>
</organism>
<dbReference type="NCBIfam" id="TIGR01549">
    <property type="entry name" value="HAD-SF-IA-v1"/>
    <property type="match status" value="1"/>
</dbReference>
<dbReference type="InterPro" id="IPR036412">
    <property type="entry name" value="HAD-like_sf"/>
</dbReference>
<feature type="non-terminal residue" evidence="1">
    <location>
        <position position="209"/>
    </location>
</feature>
<proteinExistence type="predicted"/>
<gene>
    <name evidence="1" type="ORF">METZ01_LOCUS208274</name>
</gene>
<evidence type="ECO:0008006" key="2">
    <source>
        <dbReference type="Google" id="ProtNLM"/>
    </source>
</evidence>
<name>A0A382EXG7_9ZZZZ</name>
<dbReference type="InterPro" id="IPR023198">
    <property type="entry name" value="PGP-like_dom2"/>
</dbReference>
<dbReference type="GO" id="GO:0006281">
    <property type="term" value="P:DNA repair"/>
    <property type="evidence" value="ECO:0007669"/>
    <property type="project" value="TreeGrafter"/>
</dbReference>
<dbReference type="EMBL" id="UINC01046869">
    <property type="protein sequence ID" value="SVB55420.1"/>
    <property type="molecule type" value="Genomic_DNA"/>
</dbReference>
<reference evidence="1" key="1">
    <citation type="submission" date="2018-05" db="EMBL/GenBank/DDBJ databases">
        <authorList>
            <person name="Lanie J.A."/>
            <person name="Ng W.-L."/>
            <person name="Kazmierczak K.M."/>
            <person name="Andrzejewski T.M."/>
            <person name="Davidsen T.M."/>
            <person name="Wayne K.J."/>
            <person name="Tettelin H."/>
            <person name="Glass J.I."/>
            <person name="Rusch D."/>
            <person name="Podicherti R."/>
            <person name="Tsui H.-C.T."/>
            <person name="Winkler M.E."/>
        </authorList>
    </citation>
    <scope>NUCLEOTIDE SEQUENCE</scope>
</reference>
<sequence length="209" mass="22791">MIDTVIFDLDGTLIDSQLAALGGAIEALARFGVHVTEAELREQFGGGSRKIMQYFLERDLSLDDAAQVVDEATDLKINLQASFTDRVVLLPNTKQLLQRLKDNTFKLAIATMAARDVVDAVLDFHDIKEHFDVVMTSDDVINVKPDPEILTKTVEALNGSVDASLYVGDSTHDLGAAISLAMPFLLADTGIFVRGETRTKLRAIVEDNG</sequence>
<dbReference type="PRINTS" id="PR00413">
    <property type="entry name" value="HADHALOGNASE"/>
</dbReference>
<dbReference type="PANTHER" id="PTHR43434">
    <property type="entry name" value="PHOSPHOGLYCOLATE PHOSPHATASE"/>
    <property type="match status" value="1"/>
</dbReference>
<dbReference type="SFLD" id="SFLDG01129">
    <property type="entry name" value="C1.5:_HAD__Beta-PGM__Phosphata"/>
    <property type="match status" value="1"/>
</dbReference>
<dbReference type="Gene3D" id="1.10.150.240">
    <property type="entry name" value="Putative phosphatase, domain 2"/>
    <property type="match status" value="1"/>
</dbReference>
<dbReference type="GO" id="GO:0008967">
    <property type="term" value="F:phosphoglycolate phosphatase activity"/>
    <property type="evidence" value="ECO:0007669"/>
    <property type="project" value="TreeGrafter"/>
</dbReference>
<dbReference type="InterPro" id="IPR050155">
    <property type="entry name" value="HAD-like_hydrolase_sf"/>
</dbReference>
<protein>
    <recommendedName>
        <fullName evidence="2">HAD family hydrolase</fullName>
    </recommendedName>
</protein>
<dbReference type="AlphaFoldDB" id="A0A382EXG7"/>
<evidence type="ECO:0000313" key="1">
    <source>
        <dbReference type="EMBL" id="SVB55420.1"/>
    </source>
</evidence>
<dbReference type="SUPFAM" id="SSF56784">
    <property type="entry name" value="HAD-like"/>
    <property type="match status" value="1"/>
</dbReference>
<dbReference type="Pfam" id="PF13419">
    <property type="entry name" value="HAD_2"/>
    <property type="match status" value="1"/>
</dbReference>
<dbReference type="InterPro" id="IPR006439">
    <property type="entry name" value="HAD-SF_hydro_IA"/>
</dbReference>
<dbReference type="GO" id="GO:0005829">
    <property type="term" value="C:cytosol"/>
    <property type="evidence" value="ECO:0007669"/>
    <property type="project" value="TreeGrafter"/>
</dbReference>
<dbReference type="PANTHER" id="PTHR43434:SF1">
    <property type="entry name" value="PHOSPHOGLYCOLATE PHOSPHATASE"/>
    <property type="match status" value="1"/>
</dbReference>
<dbReference type="InterPro" id="IPR041492">
    <property type="entry name" value="HAD_2"/>
</dbReference>